<dbReference type="RefSeq" id="YP_008433432.1">
    <property type="nucleotide sequence ID" value="NC_022096.1"/>
</dbReference>
<organism evidence="1 2">
    <name type="scientific">Pseudomonas phage PaBG</name>
    <dbReference type="NCBI Taxonomy" id="1335230"/>
    <lineage>
        <taxon>Viruses</taxon>
        <taxon>Duplodnaviria</taxon>
        <taxon>Heunggongvirae</taxon>
        <taxon>Uroviricota</taxon>
        <taxon>Caudoviricetes</taxon>
        <taxon>Baikalvirus</taxon>
        <taxon>Baikalvirus PaBG</taxon>
    </lineage>
</organism>
<evidence type="ECO:0000313" key="2">
    <source>
        <dbReference type="Proteomes" id="UP000015545"/>
    </source>
</evidence>
<protein>
    <submittedName>
        <fullName evidence="1">Uncharacterized protein</fullName>
    </submittedName>
</protein>
<name>S5VZJ5_9CAUD</name>
<evidence type="ECO:0000313" key="1">
    <source>
        <dbReference type="EMBL" id="AGS81985.1"/>
    </source>
</evidence>
<gene>
    <name evidence="1" type="ORF">PaBG_00101</name>
</gene>
<proteinExistence type="predicted"/>
<accession>S5VZJ5</accession>
<reference evidence="1 2" key="1">
    <citation type="journal article" date="2014" name="Genome Announc.">
        <title>Complete Genome Sequence of the Novel Giant Pseudomonas Phage PaBG.</title>
        <authorList>
            <person name="Sykilinda N.N."/>
            <person name="Bondar A.A."/>
            <person name="Gorshkova A.S."/>
            <person name="Kurochkina L.P."/>
            <person name="Kulikov E.E."/>
            <person name="Shneider M.M."/>
            <person name="Kadykov V.A."/>
            <person name="Solovjeva N.V."/>
            <person name="Kabilov M.R."/>
            <person name="Mesyanzhinov V.V."/>
            <person name="Vlassov V.V."/>
            <person name="Drukker V.V."/>
            <person name="Miroshnikov K.A."/>
        </authorList>
    </citation>
    <scope>NUCLEOTIDE SEQUENCE [LARGE SCALE GENOMIC DNA]</scope>
</reference>
<sequence>MTAESANAVLELTRQVSNLIQEGQFSLATAKLVETARADQTLYEAVLNNLKEYVLKGDIDDLIATVEMVR</sequence>
<keyword evidence="2" id="KW-1185">Reference proteome</keyword>
<dbReference type="EMBL" id="KF147891">
    <property type="protein sequence ID" value="AGS81985.1"/>
    <property type="molecule type" value="Genomic_DNA"/>
</dbReference>
<dbReference type="KEGG" id="vg:16574787"/>
<dbReference type="Proteomes" id="UP000015545">
    <property type="component" value="Segment"/>
</dbReference>